<dbReference type="InterPro" id="IPR027417">
    <property type="entry name" value="P-loop_NTPase"/>
</dbReference>
<evidence type="ECO:0000256" key="7">
    <source>
        <dbReference type="ARBA" id="ARBA00022840"/>
    </source>
</evidence>
<keyword evidence="4 10" id="KW-0808">Transferase</keyword>
<protein>
    <recommendedName>
        <fullName evidence="10">tRNA dimethylallyltransferase</fullName>
        <ecNumber evidence="10">2.5.1.75</ecNumber>
    </recommendedName>
    <alternativeName>
        <fullName evidence="10">Dimethylallyl diphosphate:tRNA dimethylallyltransferase</fullName>
        <shortName evidence="10">DMAPP:tRNA dimethylallyltransferase</shortName>
        <shortName evidence="10">DMATase</shortName>
    </alternativeName>
    <alternativeName>
        <fullName evidence="10">Isopentenyl-diphosphate:tRNA isopentenyltransferase</fullName>
        <shortName evidence="10">IPP transferase</shortName>
        <shortName evidence="10">IPPT</shortName>
        <shortName evidence="10">IPTase</shortName>
    </alternativeName>
</protein>
<evidence type="ECO:0000256" key="9">
    <source>
        <dbReference type="ARBA" id="ARBA00049563"/>
    </source>
</evidence>
<feature type="site" description="Interaction with substrate tRNA" evidence="10">
    <location>
        <position position="101"/>
    </location>
</feature>
<keyword evidence="5 10" id="KW-0819">tRNA processing</keyword>
<proteinExistence type="inferred from homology"/>
<dbReference type="HAMAP" id="MF_00185">
    <property type="entry name" value="IPP_trans"/>
    <property type="match status" value="1"/>
</dbReference>
<evidence type="ECO:0000256" key="5">
    <source>
        <dbReference type="ARBA" id="ARBA00022694"/>
    </source>
</evidence>
<evidence type="ECO:0000313" key="15">
    <source>
        <dbReference type="Proteomes" id="UP000190285"/>
    </source>
</evidence>
<dbReference type="InterPro" id="IPR018022">
    <property type="entry name" value="IPT"/>
</dbReference>
<dbReference type="RefSeq" id="WP_079492252.1">
    <property type="nucleotide sequence ID" value="NZ_FUZT01000006.1"/>
</dbReference>
<evidence type="ECO:0000256" key="13">
    <source>
        <dbReference type="RuleBase" id="RU003785"/>
    </source>
</evidence>
<dbReference type="PANTHER" id="PTHR11088:SF60">
    <property type="entry name" value="TRNA DIMETHYLALLYLTRANSFERASE"/>
    <property type="match status" value="1"/>
</dbReference>
<keyword evidence="7 10" id="KW-0067">ATP-binding</keyword>
<dbReference type="Gene3D" id="1.10.20.140">
    <property type="match status" value="1"/>
</dbReference>
<comment type="cofactor">
    <cofactor evidence="1 10">
        <name>Mg(2+)</name>
        <dbReference type="ChEBI" id="CHEBI:18420"/>
    </cofactor>
</comment>
<dbReference type="InterPro" id="IPR039657">
    <property type="entry name" value="Dimethylallyltransferase"/>
</dbReference>
<comment type="function">
    <text evidence="2 10 12">Catalyzes the transfer of a dimethylallyl group onto the adenine at position 37 in tRNAs that read codons beginning with uridine, leading to the formation of N6-(dimethylallyl)adenosine (i(6)A).</text>
</comment>
<evidence type="ECO:0000256" key="1">
    <source>
        <dbReference type="ARBA" id="ARBA00001946"/>
    </source>
</evidence>
<sequence>MEKPLVIIAGPTAVGKTEISIEVAKGLNGEIVSADSMQIYKYLNIGSAKPTDEEMEDIKHYLIDEIDPREDFSVAQYRDLAKKYIDKIISKNKLPIIAGGTGLYVNSLIYDMDFSETISDKAFREKLTEEYEKYGAEYLHNKLKEVDAEGAERIHQNNVKRVIRALEIFHTTGEKIKDFSKDLTENKDYDVVLIGLNRDRRELYDRINKRVDIMFDSDLLDEVKGLMEMGLTSDDISMKGIGYKEVIDYLSGEYDLNKAIELVKRNTRRYAKRQLTWFKRYKKIKWFKLEENMNKEKIINNIIHFVEGNIKFL</sequence>
<evidence type="ECO:0000256" key="4">
    <source>
        <dbReference type="ARBA" id="ARBA00022679"/>
    </source>
</evidence>
<dbReference type="OrthoDB" id="9776390at2"/>
<dbReference type="NCBIfam" id="TIGR00174">
    <property type="entry name" value="miaA"/>
    <property type="match status" value="1"/>
</dbReference>
<organism evidence="14 15">
    <name type="scientific">Maledivibacter halophilus</name>
    <dbReference type="NCBI Taxonomy" id="36842"/>
    <lineage>
        <taxon>Bacteria</taxon>
        <taxon>Bacillati</taxon>
        <taxon>Bacillota</taxon>
        <taxon>Clostridia</taxon>
        <taxon>Peptostreptococcales</taxon>
        <taxon>Caminicellaceae</taxon>
        <taxon>Maledivibacter</taxon>
    </lineage>
</organism>
<reference evidence="14 15" key="1">
    <citation type="submission" date="2017-02" db="EMBL/GenBank/DDBJ databases">
        <authorList>
            <person name="Peterson S.W."/>
        </authorList>
    </citation>
    <scope>NUCLEOTIDE SEQUENCE [LARGE SCALE GENOMIC DNA]</scope>
    <source>
        <strain evidence="14 15">M1</strain>
    </source>
</reference>
<evidence type="ECO:0000256" key="12">
    <source>
        <dbReference type="RuleBase" id="RU003784"/>
    </source>
</evidence>
<dbReference type="Proteomes" id="UP000190285">
    <property type="component" value="Unassembled WGS sequence"/>
</dbReference>
<feature type="site" description="Interaction with substrate tRNA" evidence="10">
    <location>
        <position position="124"/>
    </location>
</feature>
<dbReference type="EC" id="2.5.1.75" evidence="10"/>
<comment type="caution">
    <text evidence="10">Lacks conserved residue(s) required for the propagation of feature annotation.</text>
</comment>
<evidence type="ECO:0000256" key="10">
    <source>
        <dbReference type="HAMAP-Rule" id="MF_00185"/>
    </source>
</evidence>
<dbReference type="Gene3D" id="3.40.50.300">
    <property type="entry name" value="P-loop containing nucleotide triphosphate hydrolases"/>
    <property type="match status" value="1"/>
</dbReference>
<comment type="catalytic activity">
    <reaction evidence="9 10 11">
        <text>adenosine(37) in tRNA + dimethylallyl diphosphate = N(6)-dimethylallyladenosine(37) in tRNA + diphosphate</text>
        <dbReference type="Rhea" id="RHEA:26482"/>
        <dbReference type="Rhea" id="RHEA-COMP:10162"/>
        <dbReference type="Rhea" id="RHEA-COMP:10375"/>
        <dbReference type="ChEBI" id="CHEBI:33019"/>
        <dbReference type="ChEBI" id="CHEBI:57623"/>
        <dbReference type="ChEBI" id="CHEBI:74411"/>
        <dbReference type="ChEBI" id="CHEBI:74415"/>
        <dbReference type="EC" id="2.5.1.75"/>
    </reaction>
</comment>
<dbReference type="SUPFAM" id="SSF52540">
    <property type="entry name" value="P-loop containing nucleoside triphosphate hydrolases"/>
    <property type="match status" value="2"/>
</dbReference>
<evidence type="ECO:0000256" key="2">
    <source>
        <dbReference type="ARBA" id="ARBA00003213"/>
    </source>
</evidence>
<accession>A0A1T5LB54</accession>
<name>A0A1T5LB54_9FIRM</name>
<keyword evidence="15" id="KW-1185">Reference proteome</keyword>
<evidence type="ECO:0000313" key="14">
    <source>
        <dbReference type="EMBL" id="SKC73200.1"/>
    </source>
</evidence>
<feature type="region of interest" description="Interaction with substrate tRNA" evidence="10">
    <location>
        <begin position="35"/>
        <end position="38"/>
    </location>
</feature>
<dbReference type="AlphaFoldDB" id="A0A1T5LB54"/>
<feature type="binding site" evidence="10">
    <location>
        <begin position="10"/>
        <end position="17"/>
    </location>
    <ligand>
        <name>ATP</name>
        <dbReference type="ChEBI" id="CHEBI:30616"/>
    </ligand>
</feature>
<evidence type="ECO:0000256" key="3">
    <source>
        <dbReference type="ARBA" id="ARBA00005842"/>
    </source>
</evidence>
<dbReference type="GO" id="GO:0005524">
    <property type="term" value="F:ATP binding"/>
    <property type="evidence" value="ECO:0007669"/>
    <property type="project" value="UniProtKB-UniRule"/>
</dbReference>
<dbReference type="Pfam" id="PF01715">
    <property type="entry name" value="IPPT"/>
    <property type="match status" value="1"/>
</dbReference>
<evidence type="ECO:0000256" key="6">
    <source>
        <dbReference type="ARBA" id="ARBA00022741"/>
    </source>
</evidence>
<evidence type="ECO:0000256" key="8">
    <source>
        <dbReference type="ARBA" id="ARBA00022842"/>
    </source>
</evidence>
<feature type="binding site" evidence="10">
    <location>
        <begin position="12"/>
        <end position="17"/>
    </location>
    <ligand>
        <name>substrate</name>
    </ligand>
</feature>
<dbReference type="PANTHER" id="PTHR11088">
    <property type="entry name" value="TRNA DIMETHYLALLYLTRANSFERASE"/>
    <property type="match status" value="1"/>
</dbReference>
<comment type="subunit">
    <text evidence="10">Monomer.</text>
</comment>
<keyword evidence="6 10" id="KW-0547">Nucleotide-binding</keyword>
<comment type="similarity">
    <text evidence="3 10 13">Belongs to the IPP transferase family.</text>
</comment>
<keyword evidence="8 10" id="KW-0460">Magnesium</keyword>
<dbReference type="GO" id="GO:0006400">
    <property type="term" value="P:tRNA modification"/>
    <property type="evidence" value="ECO:0007669"/>
    <property type="project" value="TreeGrafter"/>
</dbReference>
<dbReference type="GO" id="GO:0052381">
    <property type="term" value="F:tRNA dimethylallyltransferase activity"/>
    <property type="evidence" value="ECO:0007669"/>
    <property type="project" value="UniProtKB-UniRule"/>
</dbReference>
<evidence type="ECO:0000256" key="11">
    <source>
        <dbReference type="RuleBase" id="RU003783"/>
    </source>
</evidence>
<dbReference type="EMBL" id="FUZT01000006">
    <property type="protein sequence ID" value="SKC73200.1"/>
    <property type="molecule type" value="Genomic_DNA"/>
</dbReference>
<dbReference type="STRING" id="36842.SAMN02194393_02697"/>
<gene>
    <name evidence="10" type="primary">miaA</name>
    <name evidence="14" type="ORF">SAMN02194393_02697</name>
</gene>